<evidence type="ECO:0000313" key="12">
    <source>
        <dbReference type="Proteomes" id="UP000628775"/>
    </source>
</evidence>
<dbReference type="NCBIfam" id="TIGR02887">
    <property type="entry name" value="spore_ger_x_C"/>
    <property type="match status" value="1"/>
</dbReference>
<reference evidence="11" key="2">
    <citation type="submission" date="2020-09" db="EMBL/GenBank/DDBJ databases">
        <authorList>
            <person name="Sun Q."/>
            <person name="Zhou Y."/>
        </authorList>
    </citation>
    <scope>NUCLEOTIDE SEQUENCE</scope>
    <source>
        <strain evidence="11">CGMCC 1.15371</strain>
    </source>
</reference>
<dbReference type="RefSeq" id="WP_188691277.1">
    <property type="nucleotide sequence ID" value="NZ_BMIR01000005.1"/>
</dbReference>
<keyword evidence="3" id="KW-0309">Germination</keyword>
<comment type="similarity">
    <text evidence="2">Belongs to the GerABKC lipoprotein family.</text>
</comment>
<evidence type="ECO:0000259" key="10">
    <source>
        <dbReference type="Pfam" id="PF25198"/>
    </source>
</evidence>
<dbReference type="PROSITE" id="PS51257">
    <property type="entry name" value="PROKAR_LIPOPROTEIN"/>
    <property type="match status" value="1"/>
</dbReference>
<reference evidence="11" key="1">
    <citation type="journal article" date="2014" name="Int. J. Syst. Evol. Microbiol.">
        <title>Complete genome sequence of Corynebacterium casei LMG S-19264T (=DSM 44701T), isolated from a smear-ripened cheese.</title>
        <authorList>
            <consortium name="US DOE Joint Genome Institute (JGI-PGF)"/>
            <person name="Walter F."/>
            <person name="Albersmeier A."/>
            <person name="Kalinowski J."/>
            <person name="Ruckert C."/>
        </authorList>
    </citation>
    <scope>NUCLEOTIDE SEQUENCE</scope>
    <source>
        <strain evidence="11">CGMCC 1.15371</strain>
    </source>
</reference>
<dbReference type="InterPro" id="IPR046953">
    <property type="entry name" value="Spore_GerAC-like_C"/>
</dbReference>
<feature type="chain" id="PRO_5038425381" evidence="8">
    <location>
        <begin position="31"/>
        <end position="398"/>
    </location>
</feature>
<comment type="caution">
    <text evidence="11">The sequence shown here is derived from an EMBL/GenBank/DDBJ whole genome shotgun (WGS) entry which is preliminary data.</text>
</comment>
<evidence type="ECO:0000256" key="6">
    <source>
        <dbReference type="ARBA" id="ARBA00023139"/>
    </source>
</evidence>
<dbReference type="Pfam" id="PF25198">
    <property type="entry name" value="Spore_GerAC_N"/>
    <property type="match status" value="1"/>
</dbReference>
<dbReference type="Gene3D" id="3.30.300.210">
    <property type="entry name" value="Nutrient germinant receptor protein C, domain 3"/>
    <property type="match status" value="1"/>
</dbReference>
<protein>
    <submittedName>
        <fullName evidence="11">Spore germination protein YndF</fullName>
    </submittedName>
</protein>
<keyword evidence="6" id="KW-0564">Palmitate</keyword>
<evidence type="ECO:0000256" key="2">
    <source>
        <dbReference type="ARBA" id="ARBA00007886"/>
    </source>
</evidence>
<accession>A0A8J2VLJ1</accession>
<dbReference type="Proteomes" id="UP000628775">
    <property type="component" value="Unassembled WGS sequence"/>
</dbReference>
<feature type="signal peptide" evidence="8">
    <location>
        <begin position="1"/>
        <end position="30"/>
    </location>
</feature>
<evidence type="ECO:0000256" key="5">
    <source>
        <dbReference type="ARBA" id="ARBA00023136"/>
    </source>
</evidence>
<comment type="subcellular location">
    <subcellularLocation>
        <location evidence="1">Membrane</location>
        <topology evidence="1">Lipid-anchor</topology>
    </subcellularLocation>
</comment>
<feature type="domain" description="Spore germination GerAC-like C-terminal" evidence="9">
    <location>
        <begin position="219"/>
        <end position="389"/>
    </location>
</feature>
<evidence type="ECO:0000256" key="7">
    <source>
        <dbReference type="ARBA" id="ARBA00023288"/>
    </source>
</evidence>
<dbReference type="PANTHER" id="PTHR35789:SF1">
    <property type="entry name" value="SPORE GERMINATION PROTEIN B3"/>
    <property type="match status" value="1"/>
</dbReference>
<gene>
    <name evidence="11" type="primary">yndF</name>
    <name evidence="11" type="ORF">GCM10011391_14000</name>
</gene>
<feature type="domain" description="Spore germination protein N-terminal" evidence="10">
    <location>
        <begin position="31"/>
        <end position="210"/>
    </location>
</feature>
<evidence type="ECO:0000259" key="9">
    <source>
        <dbReference type="Pfam" id="PF05504"/>
    </source>
</evidence>
<dbReference type="InterPro" id="IPR057336">
    <property type="entry name" value="GerAC_N"/>
</dbReference>
<evidence type="ECO:0000256" key="8">
    <source>
        <dbReference type="SAM" id="SignalP"/>
    </source>
</evidence>
<dbReference type="Gene3D" id="6.20.190.10">
    <property type="entry name" value="Nutrient germinant receptor protein C, domain 1"/>
    <property type="match status" value="1"/>
</dbReference>
<evidence type="ECO:0000313" key="11">
    <source>
        <dbReference type="EMBL" id="GGE36399.1"/>
    </source>
</evidence>
<keyword evidence="12" id="KW-1185">Reference proteome</keyword>
<dbReference type="EMBL" id="BMIR01000005">
    <property type="protein sequence ID" value="GGE36399.1"/>
    <property type="molecule type" value="Genomic_DNA"/>
</dbReference>
<keyword evidence="7" id="KW-0449">Lipoprotein</keyword>
<dbReference type="InterPro" id="IPR038501">
    <property type="entry name" value="Spore_GerAC_C_sf"/>
</dbReference>
<dbReference type="GO" id="GO:0009847">
    <property type="term" value="P:spore germination"/>
    <property type="evidence" value="ECO:0007669"/>
    <property type="project" value="InterPro"/>
</dbReference>
<evidence type="ECO:0000256" key="4">
    <source>
        <dbReference type="ARBA" id="ARBA00022729"/>
    </source>
</evidence>
<name>A0A8J2VLJ1_9BACL</name>
<evidence type="ECO:0000256" key="1">
    <source>
        <dbReference type="ARBA" id="ARBA00004635"/>
    </source>
</evidence>
<sequence>MKIRKIRRYQKKLKLALLSLCALFTLTGCWDRVDIEDRGFVIAMAIDMDENGRYVLTEQIAIPGSQSTSGNGNTGGGSQNEAFFNVVGKGHSIMDIIRESTAKTSRTPYYEHVKVIIVSKKVAQSPAFDDSIDYFIRSPEMRRGTKVMITNKIAGKILNNTPPGATIPGLYIDQITQNPYRNERVIPATRIGDVNESLYRENSFMIQYISADQNILNIEGAAVFHGNTTELASLLTPRQTAGINYLKGEARGGTISSKYQGHEVSLLVKNSERKIQLLDAKDPTHMSFKITMNIDGLLLETGTSLNFINGHSRDNIQRRLERTVDANNRRTLHVLQQDLNADVIGLSDYLRIHNWDLWQKIQNHWDSGGTYFKNADIQLETHLFIRNTGTINRTKKQN</sequence>
<dbReference type="PANTHER" id="PTHR35789">
    <property type="entry name" value="SPORE GERMINATION PROTEIN B3"/>
    <property type="match status" value="1"/>
</dbReference>
<organism evidence="11 12">
    <name type="scientific">Pullulanibacillus camelliae</name>
    <dbReference type="NCBI Taxonomy" id="1707096"/>
    <lineage>
        <taxon>Bacteria</taxon>
        <taxon>Bacillati</taxon>
        <taxon>Bacillota</taxon>
        <taxon>Bacilli</taxon>
        <taxon>Bacillales</taxon>
        <taxon>Sporolactobacillaceae</taxon>
        <taxon>Pullulanibacillus</taxon>
    </lineage>
</organism>
<dbReference type="AlphaFoldDB" id="A0A8J2VLJ1"/>
<proteinExistence type="inferred from homology"/>
<dbReference type="InterPro" id="IPR008844">
    <property type="entry name" value="Spore_GerAC-like"/>
</dbReference>
<dbReference type="Pfam" id="PF05504">
    <property type="entry name" value="Spore_GerAC"/>
    <property type="match status" value="1"/>
</dbReference>
<keyword evidence="5" id="KW-0472">Membrane</keyword>
<keyword evidence="4 8" id="KW-0732">Signal</keyword>
<dbReference type="GO" id="GO:0016020">
    <property type="term" value="C:membrane"/>
    <property type="evidence" value="ECO:0007669"/>
    <property type="project" value="UniProtKB-SubCell"/>
</dbReference>
<evidence type="ECO:0000256" key="3">
    <source>
        <dbReference type="ARBA" id="ARBA00022544"/>
    </source>
</evidence>